<dbReference type="OrthoDB" id="5283654at2759"/>
<dbReference type="Gene3D" id="3.40.50.720">
    <property type="entry name" value="NAD(P)-binding Rossmann-like Domain"/>
    <property type="match status" value="1"/>
</dbReference>
<dbReference type="OMA" id="QPEWEGK"/>
<accession>A0A1M2W6S3</accession>
<dbReference type="Pfam" id="PF05368">
    <property type="entry name" value="NmrA"/>
    <property type="match status" value="1"/>
</dbReference>
<dbReference type="AlphaFoldDB" id="A0A1M2W6S3"/>
<reference evidence="4 5" key="1">
    <citation type="submission" date="2016-10" db="EMBL/GenBank/DDBJ databases">
        <title>Genome sequence of the basidiomycete white-rot fungus Trametes pubescens.</title>
        <authorList>
            <person name="Makela M.R."/>
            <person name="Granchi Z."/>
            <person name="Peng M."/>
            <person name="De Vries R.P."/>
            <person name="Grigoriev I."/>
            <person name="Riley R."/>
            <person name="Hilden K."/>
        </authorList>
    </citation>
    <scope>NUCLEOTIDE SEQUENCE [LARGE SCALE GENOMIC DNA]</scope>
    <source>
        <strain evidence="4 5">FBCC735</strain>
    </source>
</reference>
<dbReference type="PANTHER" id="PTHR47706">
    <property type="entry name" value="NMRA-LIKE FAMILY PROTEIN"/>
    <property type="match status" value="1"/>
</dbReference>
<dbReference type="InterPro" id="IPR051609">
    <property type="entry name" value="NmrA/Isoflavone_reductase-like"/>
</dbReference>
<dbReference type="EMBL" id="MNAD01000149">
    <property type="protein sequence ID" value="OJT15564.1"/>
    <property type="molecule type" value="Genomic_DNA"/>
</dbReference>
<evidence type="ECO:0000259" key="3">
    <source>
        <dbReference type="Pfam" id="PF05368"/>
    </source>
</evidence>
<gene>
    <name evidence="4" type="ORF">TRAPUB_6311</name>
</gene>
<evidence type="ECO:0000313" key="4">
    <source>
        <dbReference type="EMBL" id="OJT15564.1"/>
    </source>
</evidence>
<organism evidence="4 5">
    <name type="scientific">Trametes pubescens</name>
    <name type="common">White-rot fungus</name>
    <dbReference type="NCBI Taxonomy" id="154538"/>
    <lineage>
        <taxon>Eukaryota</taxon>
        <taxon>Fungi</taxon>
        <taxon>Dikarya</taxon>
        <taxon>Basidiomycota</taxon>
        <taxon>Agaricomycotina</taxon>
        <taxon>Agaricomycetes</taxon>
        <taxon>Polyporales</taxon>
        <taxon>Polyporaceae</taxon>
        <taxon>Trametes</taxon>
    </lineage>
</organism>
<feature type="domain" description="NmrA-like" evidence="3">
    <location>
        <begin position="10"/>
        <end position="239"/>
    </location>
</feature>
<evidence type="ECO:0000313" key="5">
    <source>
        <dbReference type="Proteomes" id="UP000184267"/>
    </source>
</evidence>
<dbReference type="InterPro" id="IPR008030">
    <property type="entry name" value="NmrA-like"/>
</dbReference>
<keyword evidence="5" id="KW-1185">Reference proteome</keyword>
<dbReference type="PANTHER" id="PTHR47706:SF9">
    <property type="entry name" value="NMRA-LIKE DOMAIN-CONTAINING PROTEIN-RELATED"/>
    <property type="match status" value="1"/>
</dbReference>
<dbReference type="STRING" id="154538.A0A1M2W6S3"/>
<sequence>MSSSSNIRATVAVIGGTGTLGEQISTALLTEFREQFPTVRVFTRDPSSATAQGLAKKGAEIVVLDIDSLESALAGVDVIANILPTVLPEDVRKKVNDAVVKSGAKVYFLSEFGLDHRLVNFSGYEQPEWEGKKRLAAAVRAQAKGSGTKIISLYTSVFLEILLGPYLGFDLEKNVYSPYGSASQKFSTTAKPDIGRAVGSLALLALDSSTVATVPDEVRIAGSTVSYEEVRDIVSSVKGVPKGEIEVLDLDKLEQSLRDQKGKGSILDYLRLSVGKGWLDHSDNDNELVNPGRKLWKWKTVDDQLRA</sequence>
<evidence type="ECO:0000256" key="1">
    <source>
        <dbReference type="ARBA" id="ARBA00022857"/>
    </source>
</evidence>
<protein>
    <recommendedName>
        <fullName evidence="3">NmrA-like domain-containing protein</fullName>
    </recommendedName>
</protein>
<dbReference type="SUPFAM" id="SSF51735">
    <property type="entry name" value="NAD(P)-binding Rossmann-fold domains"/>
    <property type="match status" value="1"/>
</dbReference>
<keyword evidence="2" id="KW-0560">Oxidoreductase</keyword>
<evidence type="ECO:0000256" key="2">
    <source>
        <dbReference type="ARBA" id="ARBA00023002"/>
    </source>
</evidence>
<name>A0A1M2W6S3_TRAPU</name>
<dbReference type="InterPro" id="IPR036291">
    <property type="entry name" value="NAD(P)-bd_dom_sf"/>
</dbReference>
<proteinExistence type="predicted"/>
<dbReference type="GO" id="GO:0016491">
    <property type="term" value="F:oxidoreductase activity"/>
    <property type="evidence" value="ECO:0007669"/>
    <property type="project" value="UniProtKB-KW"/>
</dbReference>
<keyword evidence="1" id="KW-0521">NADP</keyword>
<dbReference type="Proteomes" id="UP000184267">
    <property type="component" value="Unassembled WGS sequence"/>
</dbReference>
<comment type="caution">
    <text evidence="4">The sequence shown here is derived from an EMBL/GenBank/DDBJ whole genome shotgun (WGS) entry which is preliminary data.</text>
</comment>